<dbReference type="EMBL" id="JADNYJ010000184">
    <property type="protein sequence ID" value="KAF8876302.1"/>
    <property type="molecule type" value="Genomic_DNA"/>
</dbReference>
<comment type="caution">
    <text evidence="1">The sequence shown here is derived from an EMBL/GenBank/DDBJ whole genome shotgun (WGS) entry which is preliminary data.</text>
</comment>
<name>A0A9P5THN3_GYMJU</name>
<accession>A0A9P5THN3</accession>
<dbReference type="AlphaFoldDB" id="A0A9P5THN3"/>
<organism evidence="1 2">
    <name type="scientific">Gymnopilus junonius</name>
    <name type="common">Spectacular rustgill mushroom</name>
    <name type="synonym">Gymnopilus spectabilis subsp. junonius</name>
    <dbReference type="NCBI Taxonomy" id="109634"/>
    <lineage>
        <taxon>Eukaryota</taxon>
        <taxon>Fungi</taxon>
        <taxon>Dikarya</taxon>
        <taxon>Basidiomycota</taxon>
        <taxon>Agaricomycotina</taxon>
        <taxon>Agaricomycetes</taxon>
        <taxon>Agaricomycetidae</taxon>
        <taxon>Agaricales</taxon>
        <taxon>Agaricineae</taxon>
        <taxon>Hymenogastraceae</taxon>
        <taxon>Gymnopilus</taxon>
    </lineage>
</organism>
<evidence type="ECO:0000313" key="2">
    <source>
        <dbReference type="Proteomes" id="UP000724874"/>
    </source>
</evidence>
<keyword evidence="2" id="KW-1185">Reference proteome</keyword>
<gene>
    <name evidence="1" type="ORF">CPB84DRAFT_1795910</name>
</gene>
<dbReference type="Proteomes" id="UP000724874">
    <property type="component" value="Unassembled WGS sequence"/>
</dbReference>
<evidence type="ECO:0000313" key="1">
    <source>
        <dbReference type="EMBL" id="KAF8876302.1"/>
    </source>
</evidence>
<proteinExistence type="predicted"/>
<protein>
    <submittedName>
        <fullName evidence="1">Uncharacterized protein</fullName>
    </submittedName>
</protein>
<sequence>MIYRRMRRTIHNFRKSFAPRRKSLFQLLNTLSAQASLEALAIAGENDSYRWDPRLDAPILRVLSGCSSSLKCLHLVNIWNVPRQELKLANVRFGYVGQAQMTPTDNITLSASIVQTLQMTNVYLPDILYIFRTSFGPSSSGIKPPIFPHLKTLILSFPGPFPYNGGGLVNYISRETPLLEALEFRGNDLDMHSFPQSLHPFYLSALSSLRKVKLAIATSSLTGPNYQRSLEALCLFFSRETSRNGITSIDLEIYAGLGLPREILIHMKYGQRWTSHPSMQRSIPLRCEYGPTPHSLLPRITALPWLEVNMTFEFIDYSPEILTERILP</sequence>
<reference evidence="1" key="1">
    <citation type="submission" date="2020-11" db="EMBL/GenBank/DDBJ databases">
        <authorList>
            <consortium name="DOE Joint Genome Institute"/>
            <person name="Ahrendt S."/>
            <person name="Riley R."/>
            <person name="Andreopoulos W."/>
            <person name="LaButti K."/>
            <person name="Pangilinan J."/>
            <person name="Ruiz-duenas F.J."/>
            <person name="Barrasa J.M."/>
            <person name="Sanchez-Garcia M."/>
            <person name="Camarero S."/>
            <person name="Miyauchi S."/>
            <person name="Serrano A."/>
            <person name="Linde D."/>
            <person name="Babiker R."/>
            <person name="Drula E."/>
            <person name="Ayuso-Fernandez I."/>
            <person name="Pacheco R."/>
            <person name="Padilla G."/>
            <person name="Ferreira P."/>
            <person name="Barriuso J."/>
            <person name="Kellner H."/>
            <person name="Castanera R."/>
            <person name="Alfaro M."/>
            <person name="Ramirez L."/>
            <person name="Pisabarro A.G."/>
            <person name="Kuo A."/>
            <person name="Tritt A."/>
            <person name="Lipzen A."/>
            <person name="He G."/>
            <person name="Yan M."/>
            <person name="Ng V."/>
            <person name="Cullen D."/>
            <person name="Martin F."/>
            <person name="Rosso M.-N."/>
            <person name="Henrissat B."/>
            <person name="Hibbett D."/>
            <person name="Martinez A.T."/>
            <person name="Grigoriev I.V."/>
        </authorList>
    </citation>
    <scope>NUCLEOTIDE SEQUENCE</scope>
    <source>
        <strain evidence="1">AH 44721</strain>
    </source>
</reference>